<gene>
    <name evidence="1" type="ORF">O1611_g6506</name>
</gene>
<name>A0ACC2JI40_9PEZI</name>
<evidence type="ECO:0000313" key="1">
    <source>
        <dbReference type="EMBL" id="KAJ8127132.1"/>
    </source>
</evidence>
<dbReference type="Proteomes" id="UP001153332">
    <property type="component" value="Unassembled WGS sequence"/>
</dbReference>
<accession>A0ACC2JI40</accession>
<organism evidence="1 2">
    <name type="scientific">Lasiodiplodia mahajangana</name>
    <dbReference type="NCBI Taxonomy" id="1108764"/>
    <lineage>
        <taxon>Eukaryota</taxon>
        <taxon>Fungi</taxon>
        <taxon>Dikarya</taxon>
        <taxon>Ascomycota</taxon>
        <taxon>Pezizomycotina</taxon>
        <taxon>Dothideomycetes</taxon>
        <taxon>Dothideomycetes incertae sedis</taxon>
        <taxon>Botryosphaeriales</taxon>
        <taxon>Botryosphaeriaceae</taxon>
        <taxon>Lasiodiplodia</taxon>
    </lineage>
</organism>
<sequence length="769" mass="84592">MSPGSNSTSQYPVYIGIWTNWSRGRVWGATLTLGRQEADLLIAFTAFFIAFVATRVWRIICFAIHRSFSKASPQNVIYHQHQAILRNSSTPEDGIRLLAYLLWANRNSTGRYRPLSTAAVAAICTISFTIAGGFSSRISTSIGDEVLIKSMNCGQFITESTAFGNVRTDAYLADQLNNAANYAQQCYSTGSGSLLDCNRFVKKQIIGDIDRNAPCPFENVLCRSNSSNLRIDSGYLSSHDHFGINTPPDQRLLWRNVYHCAPLTTTGFTSQRNISFESASLYYHYGNSSGPTGLDDFVYAAKSLEAQYSFTLSNLSVVTYANFDLQFVFARVQDGKIDADDSGFLPIDAMIRDDADVELYFLSGNGVTFLEPSDDAWYRVAAAPNNVVVSDANQWEAVPLYFPSEPASPLGCVDQYQFCNVVSGTSKCGPLASRRDALRGVIDLFNTTYFNLAAINATTKPAALLTYFSYPSSYLSVTKVVSHLGPSSLQSQRYLDDGNQYFLETGQWQLDVARWWDISMAGRQGSFLSLAYGPSDPSVLAQHTNYTSPELKELCDSQKIRTTAFGSFSLFGLIFIFLVGGSLVITSYLLEPVSTFLYEKRSYKKYEHLEWTTNATLQLQRLVQEEAGFGTWSKCIETVPGTKPNELLGYLDITNPDHPILQSPPSNPPNSIETSSTIQGSTQTESTPSLTPVPGLTGVPSLIDIPSNTQLQATQSASSLEGGSELPRTHEPTPNAEATEAKTRPQVNDSLPLDTDVEEGGKRRRLSSC</sequence>
<comment type="caution">
    <text evidence="1">The sequence shown here is derived from an EMBL/GenBank/DDBJ whole genome shotgun (WGS) entry which is preliminary data.</text>
</comment>
<evidence type="ECO:0000313" key="2">
    <source>
        <dbReference type="Proteomes" id="UP001153332"/>
    </source>
</evidence>
<keyword evidence="2" id="KW-1185">Reference proteome</keyword>
<proteinExistence type="predicted"/>
<reference evidence="1" key="1">
    <citation type="submission" date="2022-12" db="EMBL/GenBank/DDBJ databases">
        <title>Genome Sequence of Lasiodiplodia mahajangana.</title>
        <authorList>
            <person name="Buettner E."/>
        </authorList>
    </citation>
    <scope>NUCLEOTIDE SEQUENCE</scope>
    <source>
        <strain evidence="1">VT137</strain>
    </source>
</reference>
<dbReference type="EMBL" id="JAPUUL010001545">
    <property type="protein sequence ID" value="KAJ8127132.1"/>
    <property type="molecule type" value="Genomic_DNA"/>
</dbReference>
<protein>
    <submittedName>
        <fullName evidence="1">Uncharacterized protein</fullName>
    </submittedName>
</protein>